<dbReference type="PRINTS" id="PR01161">
    <property type="entry name" value="TUBULIN"/>
</dbReference>
<evidence type="ECO:0000256" key="11">
    <source>
        <dbReference type="ARBA" id="ARBA00023212"/>
    </source>
</evidence>
<evidence type="ECO:0000256" key="7">
    <source>
        <dbReference type="ARBA" id="ARBA00022701"/>
    </source>
</evidence>
<evidence type="ECO:0000313" key="18">
    <source>
        <dbReference type="Proteomes" id="UP000515135"/>
    </source>
</evidence>
<dbReference type="InterPro" id="IPR017975">
    <property type="entry name" value="Tubulin_CS"/>
</dbReference>
<evidence type="ECO:0000256" key="14">
    <source>
        <dbReference type="ARBA" id="ARBA00030594"/>
    </source>
</evidence>
<evidence type="ECO:0000256" key="12">
    <source>
        <dbReference type="ARBA" id="ARBA00023242"/>
    </source>
</evidence>
<gene>
    <name evidence="19" type="primary">LOC109465010</name>
</gene>
<evidence type="ECO:0000256" key="9">
    <source>
        <dbReference type="ARBA" id="ARBA00022794"/>
    </source>
</evidence>
<sequence length="455" mass="50679">MSLVTVQLGQCGNQIGGQLFTTVLEDAYGKGGLGCTKKENTLYQDAVLERFFNAEEPSGETRMSCSQQVTPTARAVMVDMEPKVIQQTIQEAKKSGKWHYCEKAQFCQKRGSGNNWAHGYSHHGPQARDAVMDIVQHEVEKCDRFGGFLSLMSLAGGTGSGVGAYLTECLREEYPHSFLVNQIVWPYGTGEVIVQNFNAALTLSHLYQSSDAIIIFENDNLHKICSQLLSIKNISFQDINSVISQELASVLQPATSADCCRTNLPGELLERLVPDPQYKLLNVRTIPHTSERALAFSSFTWPGLLKHLRQMLIANAGMEEGVDWQVKVQSRDRRLSSGDFTSSLANVLFLRGKQCETADTSPFSDPRLYSSWVPRDAAFSVFHQPRPFHSYEKYASLLSNSQSPVGPLGVLVGKAWNMFASRAYVHQYLKYGIAEEDFLDSFATLEQVINNYSNL</sequence>
<dbReference type="InterPro" id="IPR008280">
    <property type="entry name" value="Tub_FtsZ_C"/>
</dbReference>
<dbReference type="Pfam" id="PF00091">
    <property type="entry name" value="Tubulin"/>
    <property type="match status" value="1"/>
</dbReference>
<evidence type="ECO:0000256" key="5">
    <source>
        <dbReference type="ARBA" id="ARBA00014184"/>
    </source>
</evidence>
<dbReference type="GeneID" id="109465010"/>
<keyword evidence="13" id="KW-0966">Cell projection</keyword>
<protein>
    <recommendedName>
        <fullName evidence="5">Tubulin delta chain</fullName>
    </recommendedName>
    <alternativeName>
        <fullName evidence="14">Delta-tubulin</fullName>
    </alternativeName>
</protein>
<evidence type="ECO:0000256" key="8">
    <source>
        <dbReference type="ARBA" id="ARBA00022741"/>
    </source>
</evidence>
<evidence type="ECO:0000313" key="19">
    <source>
        <dbReference type="RefSeq" id="XP_019617696.1"/>
    </source>
</evidence>
<keyword evidence="12" id="KW-0539">Nucleus</keyword>
<reference evidence="19" key="1">
    <citation type="submission" date="2025-08" db="UniProtKB">
        <authorList>
            <consortium name="RefSeq"/>
        </authorList>
    </citation>
    <scope>IDENTIFICATION</scope>
    <source>
        <tissue evidence="19">Gonad</tissue>
    </source>
</reference>
<dbReference type="CDD" id="cd02189">
    <property type="entry name" value="delta_zeta_tubulin-like"/>
    <property type="match status" value="1"/>
</dbReference>
<dbReference type="InterPro" id="IPR023123">
    <property type="entry name" value="Tubulin_C"/>
</dbReference>
<dbReference type="SMART" id="SM00864">
    <property type="entry name" value="Tubulin"/>
    <property type="match status" value="1"/>
</dbReference>
<evidence type="ECO:0000256" key="1">
    <source>
        <dbReference type="ARBA" id="ARBA00004114"/>
    </source>
</evidence>
<keyword evidence="6" id="KW-0963">Cytoplasm</keyword>
<dbReference type="FunFam" id="3.40.50.1440:FF:000021">
    <property type="entry name" value="Tubulin delta chain"/>
    <property type="match status" value="1"/>
</dbReference>
<evidence type="ECO:0000256" key="3">
    <source>
        <dbReference type="ARBA" id="ARBA00004138"/>
    </source>
</evidence>
<comment type="subcellular location">
    <subcellularLocation>
        <location evidence="3">Cell projection</location>
        <location evidence="3">Cilium</location>
    </subcellularLocation>
    <subcellularLocation>
        <location evidence="1">Cytoplasm</location>
        <location evidence="1">Cytoskeleton</location>
        <location evidence="1">Microtubule organizing center</location>
        <location evidence="1">Centrosome</location>
        <location evidence="1">Centriole</location>
    </subcellularLocation>
    <subcellularLocation>
        <location evidence="2">Nucleus</location>
    </subcellularLocation>
</comment>
<dbReference type="InterPro" id="IPR003008">
    <property type="entry name" value="Tubulin_FtsZ_GTPase"/>
</dbReference>
<dbReference type="GO" id="GO:0005525">
    <property type="term" value="F:GTP binding"/>
    <property type="evidence" value="ECO:0007669"/>
    <property type="project" value="UniProtKB-UniRule"/>
</dbReference>
<organism evidence="18 19">
    <name type="scientific">Branchiostoma belcheri</name>
    <name type="common">Amphioxus</name>
    <dbReference type="NCBI Taxonomy" id="7741"/>
    <lineage>
        <taxon>Eukaryota</taxon>
        <taxon>Metazoa</taxon>
        <taxon>Chordata</taxon>
        <taxon>Cephalochordata</taxon>
        <taxon>Leptocardii</taxon>
        <taxon>Amphioxiformes</taxon>
        <taxon>Branchiostomatidae</taxon>
        <taxon>Branchiostoma</taxon>
    </lineage>
</organism>
<comment type="similarity">
    <text evidence="4 16">Belongs to the tubulin family.</text>
</comment>
<evidence type="ECO:0000256" key="6">
    <source>
        <dbReference type="ARBA" id="ARBA00022490"/>
    </source>
</evidence>
<dbReference type="RefSeq" id="XP_019617696.1">
    <property type="nucleotide sequence ID" value="XM_019762137.1"/>
</dbReference>
<keyword evidence="8 16" id="KW-0547">Nucleotide-binding</keyword>
<name>A0A6P4YKP8_BRABE</name>
<evidence type="ECO:0000259" key="17">
    <source>
        <dbReference type="SMART" id="SM00864"/>
    </source>
</evidence>
<keyword evidence="18" id="KW-1185">Reference proteome</keyword>
<dbReference type="SUPFAM" id="SSF52490">
    <property type="entry name" value="Tubulin nucleotide-binding domain-like"/>
    <property type="match status" value="1"/>
</dbReference>
<evidence type="ECO:0000256" key="4">
    <source>
        <dbReference type="ARBA" id="ARBA00009636"/>
    </source>
</evidence>
<evidence type="ECO:0000256" key="2">
    <source>
        <dbReference type="ARBA" id="ARBA00004123"/>
    </source>
</evidence>
<dbReference type="GO" id="GO:0005929">
    <property type="term" value="C:cilium"/>
    <property type="evidence" value="ECO:0007669"/>
    <property type="project" value="UniProtKB-SubCell"/>
</dbReference>
<keyword evidence="11" id="KW-0206">Cytoskeleton</keyword>
<dbReference type="OrthoDB" id="10250004at2759"/>
<dbReference type="Gene3D" id="3.40.50.1440">
    <property type="entry name" value="Tubulin/FtsZ, GTPase domain"/>
    <property type="match status" value="1"/>
</dbReference>
<comment type="function">
    <text evidence="15">Acts as a positive regulator of hedgehog signaling and regulates ciliary function.</text>
</comment>
<dbReference type="KEGG" id="bbel:109465010"/>
<dbReference type="Gene3D" id="1.10.287.600">
    <property type="entry name" value="Helix hairpin bin"/>
    <property type="match status" value="1"/>
</dbReference>
<dbReference type="Proteomes" id="UP000515135">
    <property type="component" value="Unplaced"/>
</dbReference>
<proteinExistence type="inferred from homology"/>
<dbReference type="PRINTS" id="PR01224">
    <property type="entry name" value="DELTATUBULIN"/>
</dbReference>
<dbReference type="InterPro" id="IPR036525">
    <property type="entry name" value="Tubulin/FtsZ_GTPase_sf"/>
</dbReference>
<dbReference type="InterPro" id="IPR002967">
    <property type="entry name" value="Delta_tubulin"/>
</dbReference>
<dbReference type="GO" id="GO:0005814">
    <property type="term" value="C:centriole"/>
    <property type="evidence" value="ECO:0007669"/>
    <property type="project" value="UniProtKB-SubCell"/>
</dbReference>
<dbReference type="GO" id="GO:0005634">
    <property type="term" value="C:nucleus"/>
    <property type="evidence" value="ECO:0007669"/>
    <property type="project" value="UniProtKB-SubCell"/>
</dbReference>
<dbReference type="SUPFAM" id="SSF55307">
    <property type="entry name" value="Tubulin C-terminal domain-like"/>
    <property type="match status" value="1"/>
</dbReference>
<dbReference type="GO" id="GO:0005200">
    <property type="term" value="F:structural constituent of cytoskeleton"/>
    <property type="evidence" value="ECO:0007669"/>
    <property type="project" value="InterPro"/>
</dbReference>
<keyword evidence="9" id="KW-0970">Cilium biogenesis/degradation</keyword>
<keyword evidence="10 16" id="KW-0342">GTP-binding</keyword>
<dbReference type="PANTHER" id="PTHR11588">
    <property type="entry name" value="TUBULIN"/>
    <property type="match status" value="1"/>
</dbReference>
<evidence type="ECO:0000256" key="15">
    <source>
        <dbReference type="ARBA" id="ARBA00046149"/>
    </source>
</evidence>
<dbReference type="GO" id="GO:0005874">
    <property type="term" value="C:microtubule"/>
    <property type="evidence" value="ECO:0007669"/>
    <property type="project" value="UniProtKB-KW"/>
</dbReference>
<evidence type="ECO:0000256" key="16">
    <source>
        <dbReference type="RuleBase" id="RU000352"/>
    </source>
</evidence>
<dbReference type="AlphaFoldDB" id="A0A6P4YKP8"/>
<dbReference type="PROSITE" id="PS00227">
    <property type="entry name" value="TUBULIN"/>
    <property type="match status" value="1"/>
</dbReference>
<evidence type="ECO:0000256" key="10">
    <source>
        <dbReference type="ARBA" id="ARBA00023134"/>
    </source>
</evidence>
<dbReference type="InterPro" id="IPR000217">
    <property type="entry name" value="Tubulin"/>
</dbReference>
<feature type="domain" description="Tubulin/FtsZ GTPase" evidence="17">
    <location>
        <begin position="63"/>
        <end position="258"/>
    </location>
</feature>
<dbReference type="GO" id="GO:0030030">
    <property type="term" value="P:cell projection organization"/>
    <property type="evidence" value="ECO:0007669"/>
    <property type="project" value="UniProtKB-KW"/>
</dbReference>
<keyword evidence="7 16" id="KW-0493">Microtubule</keyword>
<dbReference type="GO" id="GO:0007017">
    <property type="term" value="P:microtubule-based process"/>
    <property type="evidence" value="ECO:0007669"/>
    <property type="project" value="InterPro"/>
</dbReference>
<evidence type="ECO:0000256" key="13">
    <source>
        <dbReference type="ARBA" id="ARBA00023273"/>
    </source>
</evidence>
<accession>A0A6P4YKP8</accession>